<name>A0A3S3QS31_9GAMM</name>
<dbReference type="Proteomes" id="UP000287563">
    <property type="component" value="Unassembled WGS sequence"/>
</dbReference>
<gene>
    <name evidence="2" type="ORF">EDI28_05590</name>
</gene>
<feature type="transmembrane region" description="Helical" evidence="1">
    <location>
        <begin position="34"/>
        <end position="53"/>
    </location>
</feature>
<comment type="caution">
    <text evidence="2">The sequence shown here is derived from an EMBL/GenBank/DDBJ whole genome shotgun (WGS) entry which is preliminary data.</text>
</comment>
<evidence type="ECO:0008006" key="4">
    <source>
        <dbReference type="Google" id="ProtNLM"/>
    </source>
</evidence>
<proteinExistence type="predicted"/>
<accession>A0A3S3QS31</accession>
<dbReference type="OrthoDB" id="6269932at2"/>
<dbReference type="AlphaFoldDB" id="A0A3S3QS31"/>
<feature type="transmembrane region" description="Helical" evidence="1">
    <location>
        <begin position="60"/>
        <end position="78"/>
    </location>
</feature>
<evidence type="ECO:0000256" key="1">
    <source>
        <dbReference type="SAM" id="Phobius"/>
    </source>
</evidence>
<keyword evidence="1" id="KW-0812">Transmembrane</keyword>
<protein>
    <recommendedName>
        <fullName evidence="4">DUF2069 domain-containing protein</fullName>
    </recommendedName>
</protein>
<keyword evidence="1" id="KW-1133">Transmembrane helix</keyword>
<dbReference type="EMBL" id="RJLM01000001">
    <property type="protein sequence ID" value="RWX57492.1"/>
    <property type="molecule type" value="Genomic_DNA"/>
</dbReference>
<sequence>MNEKTGTFRLLGLLLPVVLSFWLLAAHFLRSGNLLWFGLLLVLPLLLVVKRSYIARSIQFGLLVATITWVQITYQMLMSRMMMGDDWQRMAIIMGAVICFTLLSACTFLHSELERRYGLK</sequence>
<feature type="transmembrane region" description="Helical" evidence="1">
    <location>
        <begin position="7"/>
        <end position="28"/>
    </location>
</feature>
<organism evidence="2 3">
    <name type="scientific">Photobacterium chitinilyticum</name>
    <dbReference type="NCBI Taxonomy" id="2485123"/>
    <lineage>
        <taxon>Bacteria</taxon>
        <taxon>Pseudomonadati</taxon>
        <taxon>Pseudomonadota</taxon>
        <taxon>Gammaproteobacteria</taxon>
        <taxon>Vibrionales</taxon>
        <taxon>Vibrionaceae</taxon>
        <taxon>Photobacterium</taxon>
    </lineage>
</organism>
<keyword evidence="3" id="KW-1185">Reference proteome</keyword>
<dbReference type="RefSeq" id="WP_128782798.1">
    <property type="nucleotide sequence ID" value="NZ_JAKJSG010000048.1"/>
</dbReference>
<evidence type="ECO:0000313" key="2">
    <source>
        <dbReference type="EMBL" id="RWX57492.1"/>
    </source>
</evidence>
<reference evidence="2 3" key="1">
    <citation type="submission" date="2018-11" db="EMBL/GenBank/DDBJ databases">
        <title>Photobacterium sp. BEI247 sp. nov., a marine bacterium isolated from Yongle Blue Hole in the South China Sea.</title>
        <authorList>
            <person name="Wang X."/>
        </authorList>
    </citation>
    <scope>NUCLEOTIDE SEQUENCE [LARGE SCALE GENOMIC DNA]</scope>
    <source>
        <strain evidence="3">BEI247</strain>
    </source>
</reference>
<evidence type="ECO:0000313" key="3">
    <source>
        <dbReference type="Proteomes" id="UP000287563"/>
    </source>
</evidence>
<keyword evidence="1" id="KW-0472">Membrane</keyword>
<feature type="transmembrane region" description="Helical" evidence="1">
    <location>
        <begin position="90"/>
        <end position="110"/>
    </location>
</feature>